<dbReference type="InterPro" id="IPR029001">
    <property type="entry name" value="ITPase-like_fam"/>
</dbReference>
<comment type="cofactor">
    <cofactor evidence="13">
        <name>Mg(2+)</name>
        <dbReference type="ChEBI" id="CHEBI:18420"/>
    </cofactor>
    <cofactor evidence="13">
        <name>Mn(2+)</name>
        <dbReference type="ChEBI" id="CHEBI:29035"/>
    </cofactor>
    <text evidence="13">Binds 1 divalent metal cation per subunit; can use either Mg(2+) or Mn(2+).</text>
</comment>
<evidence type="ECO:0000313" key="15">
    <source>
        <dbReference type="EMBL" id="RMZ73201.1"/>
    </source>
</evidence>
<dbReference type="HAMAP" id="MF_03148">
    <property type="entry name" value="HAM1_NTPase"/>
    <property type="match status" value="1"/>
</dbReference>
<keyword evidence="8 13" id="KW-0464">Manganese</keyword>
<evidence type="ECO:0000256" key="9">
    <source>
        <dbReference type="ARBA" id="ARBA00054940"/>
    </source>
</evidence>
<feature type="binding site" evidence="13">
    <location>
        <begin position="210"/>
        <end position="211"/>
    </location>
    <ligand>
        <name>ITP</name>
        <dbReference type="ChEBI" id="CHEBI:61402"/>
    </ligand>
</feature>
<dbReference type="FunFam" id="3.90.950.10:FF:000003">
    <property type="entry name" value="Inosine triphosphate pyrophosphatase"/>
    <property type="match status" value="1"/>
</dbReference>
<evidence type="ECO:0000256" key="7">
    <source>
        <dbReference type="ARBA" id="ARBA00023080"/>
    </source>
</evidence>
<keyword evidence="6 13" id="KW-0460">Magnesium</keyword>
<comment type="catalytic activity">
    <reaction evidence="12">
        <text>N(6)-hydroxy-dATP + H2O = N(6)-hydroxy-dAMP + diphosphate + H(+)</text>
        <dbReference type="Rhea" id="RHEA:83971"/>
        <dbReference type="ChEBI" id="CHEBI:15377"/>
        <dbReference type="ChEBI" id="CHEBI:15378"/>
        <dbReference type="ChEBI" id="CHEBI:33019"/>
        <dbReference type="ChEBI" id="CHEBI:233529"/>
        <dbReference type="ChEBI" id="CHEBI:233530"/>
    </reaction>
    <physiologicalReaction direction="left-to-right" evidence="12">
        <dbReference type="Rhea" id="RHEA:83972"/>
    </physiologicalReaction>
</comment>
<feature type="binding site" evidence="13">
    <location>
        <position position="108"/>
    </location>
    <ligand>
        <name>Mg(2+)</name>
        <dbReference type="ChEBI" id="CHEBI:18420"/>
    </ligand>
</feature>
<dbReference type="EMBL" id="KE747839">
    <property type="protein sequence ID" value="RMZ73201.1"/>
    <property type="molecule type" value="Genomic_DNA"/>
</dbReference>
<dbReference type="GO" id="GO:0009117">
    <property type="term" value="P:nucleotide metabolic process"/>
    <property type="evidence" value="ECO:0007669"/>
    <property type="project" value="UniProtKB-KW"/>
</dbReference>
<proteinExistence type="inferred from homology"/>
<evidence type="ECO:0000313" key="16">
    <source>
        <dbReference type="Proteomes" id="UP000265663"/>
    </source>
</evidence>
<accession>A0A3M7MFB3</accession>
<gene>
    <name evidence="15" type="ORF">GMOD_00009008</name>
</gene>
<feature type="binding site" evidence="13">
    <location>
        <position position="205"/>
    </location>
    <ligand>
        <name>ITP</name>
        <dbReference type="ChEBI" id="CHEBI:61402"/>
    </ligand>
</feature>
<dbReference type="SUPFAM" id="SSF52972">
    <property type="entry name" value="ITPase-like"/>
    <property type="match status" value="1"/>
</dbReference>
<dbReference type="Gene3D" id="3.90.950.10">
    <property type="match status" value="1"/>
</dbReference>
<name>A0A3M7MFB3_9PLEO</name>
<dbReference type="NCBIfam" id="TIGR00042">
    <property type="entry name" value="RdgB/HAM1 family non-canonical purine NTP pyrophosphatase"/>
    <property type="match status" value="1"/>
</dbReference>
<evidence type="ECO:0000256" key="13">
    <source>
        <dbReference type="HAMAP-Rule" id="MF_03148"/>
    </source>
</evidence>
<evidence type="ECO:0000256" key="6">
    <source>
        <dbReference type="ARBA" id="ARBA00022842"/>
    </source>
</evidence>
<dbReference type="PANTHER" id="PTHR11067:SF9">
    <property type="entry name" value="INOSINE TRIPHOSPHATE PYROPHOSPHATASE"/>
    <property type="match status" value="1"/>
</dbReference>
<comment type="catalytic activity">
    <reaction evidence="13">
        <text>XTP + H2O = XMP + diphosphate + H(+)</text>
        <dbReference type="Rhea" id="RHEA:28610"/>
        <dbReference type="ChEBI" id="CHEBI:15377"/>
        <dbReference type="ChEBI" id="CHEBI:15378"/>
        <dbReference type="ChEBI" id="CHEBI:33019"/>
        <dbReference type="ChEBI" id="CHEBI:57464"/>
        <dbReference type="ChEBI" id="CHEBI:61314"/>
        <dbReference type="EC" id="3.6.1.66"/>
    </reaction>
</comment>
<evidence type="ECO:0000256" key="14">
    <source>
        <dbReference type="RuleBase" id="RU003781"/>
    </source>
</evidence>
<evidence type="ECO:0000256" key="5">
    <source>
        <dbReference type="ARBA" id="ARBA00022801"/>
    </source>
</evidence>
<keyword evidence="3 13" id="KW-0479">Metal-binding</keyword>
<comment type="subcellular location">
    <subcellularLocation>
        <location evidence="13">Cytoplasm</location>
    </subcellularLocation>
    <subcellularLocation>
        <location evidence="13">Nucleus</location>
    </subcellularLocation>
</comment>
<dbReference type="Proteomes" id="UP000265663">
    <property type="component" value="Unassembled WGS sequence"/>
</dbReference>
<evidence type="ECO:0000256" key="4">
    <source>
        <dbReference type="ARBA" id="ARBA00022741"/>
    </source>
</evidence>
<protein>
    <recommendedName>
        <fullName evidence="13">Inosine triphosphate pyrophosphatase</fullName>
        <shortName evidence="13">ITPase</shortName>
        <shortName evidence="13">Inosine triphosphatase</shortName>
        <ecNumber evidence="13">3.6.1.66</ecNumber>
    </recommendedName>
    <alternativeName>
        <fullName evidence="13">Non-canonical purine NTP pyrophosphatase</fullName>
    </alternativeName>
    <alternativeName>
        <fullName evidence="13">Non-standard purine NTP pyrophosphatase</fullName>
    </alternativeName>
    <alternativeName>
        <fullName evidence="13">Nucleoside-triphosphate diphosphatase</fullName>
    </alternativeName>
    <alternativeName>
        <fullName evidence="13">Nucleoside-triphosphate pyrophosphatase</fullName>
        <shortName evidence="13">NTPase</shortName>
    </alternativeName>
    <alternativeName>
        <fullName evidence="13">XTP/dITP diphosphatase</fullName>
    </alternativeName>
</protein>
<comment type="function">
    <text evidence="13">Pyrophosphatase that hydrolyzes non-canonical purine nucleotides such as inosine triphosphate (ITP), deoxyinosine triphosphate (dITP) or xanthosine 5'-triphosphate (XTP) to their respective monophosphate derivatives. The enzyme does not distinguish between the deoxy- and ribose forms. Probably excludes non-canonical purines from RNA and DNA precursor pools, thus preventing their incorporation into RNA and DNA and avoiding chromosomal lesions.</text>
</comment>
<dbReference type="OrthoDB" id="6288734at2759"/>
<evidence type="ECO:0000256" key="10">
    <source>
        <dbReference type="ARBA" id="ARBA00093218"/>
    </source>
</evidence>
<dbReference type="InterPro" id="IPR002637">
    <property type="entry name" value="RdgB/HAM1"/>
</dbReference>
<evidence type="ECO:0000256" key="3">
    <source>
        <dbReference type="ARBA" id="ARBA00022723"/>
    </source>
</evidence>
<keyword evidence="13" id="KW-0539">Nucleus</keyword>
<keyword evidence="16" id="KW-1185">Reference proteome</keyword>
<dbReference type="GO" id="GO:0046872">
    <property type="term" value="F:metal ion binding"/>
    <property type="evidence" value="ECO:0007669"/>
    <property type="project" value="UniProtKB-KW"/>
</dbReference>
<comment type="catalytic activity">
    <reaction evidence="10">
        <text>ITP + H2O = IMP + diphosphate + H(+)</text>
        <dbReference type="Rhea" id="RHEA:29399"/>
        <dbReference type="ChEBI" id="CHEBI:15377"/>
        <dbReference type="ChEBI" id="CHEBI:15378"/>
        <dbReference type="ChEBI" id="CHEBI:33019"/>
        <dbReference type="ChEBI" id="CHEBI:58053"/>
        <dbReference type="ChEBI" id="CHEBI:61402"/>
        <dbReference type="EC" id="3.6.1.66"/>
    </reaction>
    <physiologicalReaction direction="left-to-right" evidence="10">
        <dbReference type="Rhea" id="RHEA:29400"/>
    </physiologicalReaction>
</comment>
<organism evidence="15 16">
    <name type="scientific">Pyrenophora seminiperda CCB06</name>
    <dbReference type="NCBI Taxonomy" id="1302712"/>
    <lineage>
        <taxon>Eukaryota</taxon>
        <taxon>Fungi</taxon>
        <taxon>Dikarya</taxon>
        <taxon>Ascomycota</taxon>
        <taxon>Pezizomycotina</taxon>
        <taxon>Dothideomycetes</taxon>
        <taxon>Pleosporomycetidae</taxon>
        <taxon>Pleosporales</taxon>
        <taxon>Pleosporineae</taxon>
        <taxon>Pleosporaceae</taxon>
        <taxon>Pyrenophora</taxon>
    </lineage>
</organism>
<dbReference type="PANTHER" id="PTHR11067">
    <property type="entry name" value="INOSINE TRIPHOSPHATE PYROPHOSPHATASE/HAM1 PROTEIN"/>
    <property type="match status" value="1"/>
</dbReference>
<dbReference type="AlphaFoldDB" id="A0A3M7MFB3"/>
<dbReference type="GO" id="GO:0036220">
    <property type="term" value="F:ITP diphosphatase activity"/>
    <property type="evidence" value="ECO:0007669"/>
    <property type="project" value="UniProtKB-UniRule"/>
</dbReference>
<comment type="catalytic activity">
    <reaction evidence="11">
        <text>dITP + H2O = dIMP + diphosphate + H(+)</text>
        <dbReference type="Rhea" id="RHEA:28342"/>
        <dbReference type="ChEBI" id="CHEBI:15377"/>
        <dbReference type="ChEBI" id="CHEBI:15378"/>
        <dbReference type="ChEBI" id="CHEBI:33019"/>
        <dbReference type="ChEBI" id="CHEBI:61194"/>
        <dbReference type="ChEBI" id="CHEBI:61382"/>
        <dbReference type="EC" id="3.6.1.66"/>
    </reaction>
    <physiologicalReaction direction="left-to-right" evidence="11">
        <dbReference type="Rhea" id="RHEA:28343"/>
    </physiologicalReaction>
</comment>
<dbReference type="GO" id="GO:0005634">
    <property type="term" value="C:nucleus"/>
    <property type="evidence" value="ECO:0007669"/>
    <property type="project" value="UniProtKB-SubCell"/>
</dbReference>
<comment type="subunit">
    <text evidence="13">Homodimer.</text>
</comment>
<comment type="similarity">
    <text evidence="1 13 14">Belongs to the HAM1 NTPase family.</text>
</comment>
<dbReference type="GO" id="GO:0009204">
    <property type="term" value="P:deoxyribonucleoside triphosphate catabolic process"/>
    <property type="evidence" value="ECO:0007669"/>
    <property type="project" value="UniProtKB-UniRule"/>
</dbReference>
<keyword evidence="5 13" id="KW-0378">Hydrolase</keyword>
<sequence>MTRDVLSAWPQAMSLLLIGDHGFLSAPANRLGRRRPLMTSTPSVPAHLNFITGNKNKLAEVQAILAGVIELRNQNVDLVEVQGTVEEVTMDKARRAAEAIQGPVLVEDTCLVFNAMNGLPGPYIKWFMLSIGAKNLHKMLSGFDDKSAQAICTFGYCEGPGHEPILFQGRTDGTLVESRGSTAFGWDSCFEYNGQTYAEMEKSEKNKISHRGKALEKLKEWLAKNKV</sequence>
<feature type="binding site" evidence="13">
    <location>
        <position position="80"/>
    </location>
    <ligand>
        <name>Mg(2+)</name>
        <dbReference type="ChEBI" id="CHEBI:18420"/>
    </ligand>
</feature>
<evidence type="ECO:0000256" key="1">
    <source>
        <dbReference type="ARBA" id="ARBA00008023"/>
    </source>
</evidence>
<feature type="binding site" evidence="13">
    <location>
        <begin position="52"/>
        <end position="57"/>
    </location>
    <ligand>
        <name>ITP</name>
        <dbReference type="ChEBI" id="CHEBI:61402"/>
    </ligand>
</feature>
<reference evidence="15 16" key="1">
    <citation type="journal article" date="2014" name="PLoS ONE">
        <title>De novo Genome Assembly of the Fungal Plant Pathogen Pyrenophora semeniperda.</title>
        <authorList>
            <person name="Soliai M.M."/>
            <person name="Meyer S.E."/>
            <person name="Udall J.A."/>
            <person name="Elzinga D.E."/>
            <person name="Hermansen R.A."/>
            <person name="Bodily P.M."/>
            <person name="Hart A.A."/>
            <person name="Coleman C.E."/>
        </authorList>
    </citation>
    <scope>NUCLEOTIDE SEQUENCE [LARGE SCALE GENOMIC DNA]</scope>
    <source>
        <strain evidence="15 16">CCB06</strain>
        <tissue evidence="15">Mycelium</tissue>
    </source>
</reference>
<dbReference type="GO" id="GO:0005737">
    <property type="term" value="C:cytoplasm"/>
    <property type="evidence" value="ECO:0007669"/>
    <property type="project" value="UniProtKB-SubCell"/>
</dbReference>
<comment type="function">
    <text evidence="9">Pyrophosphatase that hydrolyzes the non-canonical purine nucleotides inosine triphosphate (ITP), deoxyinosine triphosphate (dITP) as well as 2'-deoxy-N-6-hydroxylaminopurine triphosphate (dHAPTP) and xanthosine 5'-triphosphate (XTP) to their respective monophosphate derivatives. The enzyme does not distinguish between the deoxy- and ribose forms. Probably excludes non-canonical purines from RNA and DNA precursor pools, thus preventing their incorporation into RNA and DNA and avoiding chromosomal lesions.</text>
</comment>
<feature type="binding site" evidence="13">
    <location>
        <begin position="108"/>
        <end position="109"/>
    </location>
    <ligand>
        <name>ITP</name>
        <dbReference type="ChEBI" id="CHEBI:61402"/>
    </ligand>
</feature>
<keyword evidence="2 13" id="KW-0963">Cytoplasm</keyword>
<dbReference type="CDD" id="cd00515">
    <property type="entry name" value="HAM1"/>
    <property type="match status" value="1"/>
</dbReference>
<dbReference type="GO" id="GO:0036222">
    <property type="term" value="F:XTP diphosphatase activity"/>
    <property type="evidence" value="ECO:0007669"/>
    <property type="project" value="UniProtKB-UniRule"/>
</dbReference>
<evidence type="ECO:0000256" key="2">
    <source>
        <dbReference type="ARBA" id="ARBA00022490"/>
    </source>
</evidence>
<feature type="binding site" evidence="13">
    <location>
        <begin position="184"/>
        <end position="187"/>
    </location>
    <ligand>
        <name>ITP</name>
        <dbReference type="ChEBI" id="CHEBI:61402"/>
    </ligand>
</feature>
<dbReference type="GO" id="GO:0000166">
    <property type="term" value="F:nucleotide binding"/>
    <property type="evidence" value="ECO:0007669"/>
    <property type="project" value="UniProtKB-KW"/>
</dbReference>
<keyword evidence="7 13" id="KW-0546">Nucleotide metabolism</keyword>
<dbReference type="GO" id="GO:0035870">
    <property type="term" value="F:dITP diphosphatase activity"/>
    <property type="evidence" value="ECO:0007669"/>
    <property type="project" value="UniProtKB-UniRule"/>
</dbReference>
<dbReference type="EC" id="3.6.1.66" evidence="13"/>
<evidence type="ECO:0000256" key="8">
    <source>
        <dbReference type="ARBA" id="ARBA00023211"/>
    </source>
</evidence>
<dbReference type="Pfam" id="PF01725">
    <property type="entry name" value="Ham1p_like"/>
    <property type="match status" value="1"/>
</dbReference>
<evidence type="ECO:0000256" key="12">
    <source>
        <dbReference type="ARBA" id="ARBA00093271"/>
    </source>
</evidence>
<feature type="binding site" evidence="13">
    <location>
        <position position="92"/>
    </location>
    <ligand>
        <name>ITP</name>
        <dbReference type="ChEBI" id="CHEBI:61402"/>
    </ligand>
</feature>
<keyword evidence="4 13" id="KW-0547">Nucleotide-binding</keyword>
<dbReference type="InterPro" id="IPR027502">
    <property type="entry name" value="ITPase"/>
</dbReference>
<evidence type="ECO:0000256" key="11">
    <source>
        <dbReference type="ARBA" id="ARBA00093255"/>
    </source>
</evidence>